<dbReference type="Pfam" id="PF01825">
    <property type="entry name" value="GPS"/>
    <property type="match status" value="1"/>
</dbReference>
<feature type="transmembrane region" description="Helical" evidence="14">
    <location>
        <begin position="926"/>
        <end position="948"/>
    </location>
</feature>
<dbReference type="GO" id="GO:0005886">
    <property type="term" value="C:plasma membrane"/>
    <property type="evidence" value="ECO:0007669"/>
    <property type="project" value="UniProtKB-SubCell"/>
</dbReference>
<keyword evidence="5 14" id="KW-0812">Transmembrane</keyword>
<dbReference type="SUPFAM" id="SSF81321">
    <property type="entry name" value="Family A G protein-coupled receptor-like"/>
    <property type="match status" value="1"/>
</dbReference>
<keyword evidence="4" id="KW-0245">EGF-like domain</keyword>
<feature type="transmembrane region" description="Helical" evidence="14">
    <location>
        <begin position="768"/>
        <end position="787"/>
    </location>
</feature>
<keyword evidence="8" id="KW-0106">Calcium</keyword>
<feature type="compositionally biased region" description="Low complexity" evidence="13">
    <location>
        <begin position="385"/>
        <end position="420"/>
    </location>
</feature>
<dbReference type="InterPro" id="IPR046338">
    <property type="entry name" value="GAIN_dom_sf"/>
</dbReference>
<keyword evidence="9 14" id="KW-1133">Transmembrane helix</keyword>
<protein>
    <submittedName>
        <fullName evidence="18">ADGRL2 protein</fullName>
    </submittedName>
</protein>
<dbReference type="PROSITE" id="PS00650">
    <property type="entry name" value="G_PROTEIN_RECEP_F2_2"/>
    <property type="match status" value="1"/>
</dbReference>
<feature type="compositionally biased region" description="Low complexity" evidence="13">
    <location>
        <begin position="335"/>
        <end position="378"/>
    </location>
</feature>
<evidence type="ECO:0000256" key="7">
    <source>
        <dbReference type="ARBA" id="ARBA00022737"/>
    </source>
</evidence>
<feature type="chain" id="PRO_5035444926" evidence="15">
    <location>
        <begin position="26"/>
        <end position="1058"/>
    </location>
</feature>
<dbReference type="InterPro" id="IPR017981">
    <property type="entry name" value="GPCR_2-like_7TM"/>
</dbReference>
<evidence type="ECO:0000256" key="2">
    <source>
        <dbReference type="ARBA" id="ARBA00007343"/>
    </source>
</evidence>
<evidence type="ECO:0000256" key="6">
    <source>
        <dbReference type="ARBA" id="ARBA00022729"/>
    </source>
</evidence>
<feature type="signal peptide" evidence="15">
    <location>
        <begin position="1"/>
        <end position="25"/>
    </location>
</feature>
<evidence type="ECO:0000256" key="14">
    <source>
        <dbReference type="SAM" id="Phobius"/>
    </source>
</evidence>
<evidence type="ECO:0000259" key="16">
    <source>
        <dbReference type="PROSITE" id="PS50221"/>
    </source>
</evidence>
<dbReference type="InterPro" id="IPR032471">
    <property type="entry name" value="AGRL2-4_GAIN_subdom_A"/>
</dbReference>
<comment type="similarity">
    <text evidence="2">Belongs to the G-protein coupled receptor 2 family. Adhesion G-protein coupled receptor (ADGR) subfamily.</text>
</comment>
<evidence type="ECO:0000256" key="9">
    <source>
        <dbReference type="ARBA" id="ARBA00022989"/>
    </source>
</evidence>
<dbReference type="PROSITE" id="PS50261">
    <property type="entry name" value="G_PROTEIN_RECEP_F2_4"/>
    <property type="match status" value="1"/>
</dbReference>
<dbReference type="SMART" id="SM00303">
    <property type="entry name" value="GPS"/>
    <property type="match status" value="1"/>
</dbReference>
<dbReference type="InterPro" id="IPR048072">
    <property type="entry name" value="7tmB2_latrophilin-like"/>
</dbReference>
<comment type="subcellular location">
    <subcellularLocation>
        <location evidence="1">Cell membrane</location>
        <topology evidence="1">Multi-pass membrane protein</topology>
    </subcellularLocation>
</comment>
<dbReference type="GO" id="GO:0004930">
    <property type="term" value="F:G protein-coupled receptor activity"/>
    <property type="evidence" value="ECO:0007669"/>
    <property type="project" value="InterPro"/>
</dbReference>
<dbReference type="InterPro" id="IPR017983">
    <property type="entry name" value="GPCR_2_secretin-like_CS"/>
</dbReference>
<keyword evidence="12" id="KW-0325">Glycoprotein</keyword>
<keyword evidence="10 14" id="KW-0472">Membrane</keyword>
<feature type="transmembrane region" description="Helical" evidence="14">
    <location>
        <begin position="837"/>
        <end position="860"/>
    </location>
</feature>
<keyword evidence="11" id="KW-1015">Disulfide bond</keyword>
<evidence type="ECO:0000256" key="4">
    <source>
        <dbReference type="ARBA" id="ARBA00022536"/>
    </source>
</evidence>
<dbReference type="GO" id="GO:0007166">
    <property type="term" value="P:cell surface receptor signaling pathway"/>
    <property type="evidence" value="ECO:0007669"/>
    <property type="project" value="InterPro"/>
</dbReference>
<dbReference type="AlphaFoldDB" id="A0A8J9ZW87"/>
<dbReference type="InterPro" id="IPR000203">
    <property type="entry name" value="GPS"/>
</dbReference>
<evidence type="ECO:0000259" key="17">
    <source>
        <dbReference type="PROSITE" id="PS50261"/>
    </source>
</evidence>
<dbReference type="InterPro" id="IPR057244">
    <property type="entry name" value="GAIN_B"/>
</dbReference>
<evidence type="ECO:0000256" key="12">
    <source>
        <dbReference type="ARBA" id="ARBA00023180"/>
    </source>
</evidence>
<dbReference type="PANTHER" id="PTHR12011:SF471">
    <property type="entry name" value="G-PROTEIN COUPLED RECEPTORS FAMILY 2 PROFILE 2 DOMAIN-CONTAINING PROTEIN"/>
    <property type="match status" value="1"/>
</dbReference>
<name>A0A8J9ZW87_BRALA</name>
<keyword evidence="6 15" id="KW-0732">Signal</keyword>
<keyword evidence="7" id="KW-0677">Repeat</keyword>
<dbReference type="InterPro" id="IPR000832">
    <property type="entry name" value="GPCR_2_secretin-like"/>
</dbReference>
<evidence type="ECO:0000313" key="19">
    <source>
        <dbReference type="Proteomes" id="UP000838412"/>
    </source>
</evidence>
<accession>A0A8J9ZW87</accession>
<dbReference type="PANTHER" id="PTHR12011">
    <property type="entry name" value="ADHESION G-PROTEIN COUPLED RECEPTOR"/>
    <property type="match status" value="1"/>
</dbReference>
<organism evidence="18 19">
    <name type="scientific">Branchiostoma lanceolatum</name>
    <name type="common">Common lancelet</name>
    <name type="synonym">Amphioxus lanceolatum</name>
    <dbReference type="NCBI Taxonomy" id="7740"/>
    <lineage>
        <taxon>Eukaryota</taxon>
        <taxon>Metazoa</taxon>
        <taxon>Chordata</taxon>
        <taxon>Cephalochordata</taxon>
        <taxon>Leptocardii</taxon>
        <taxon>Amphioxiformes</taxon>
        <taxon>Branchiostomatidae</taxon>
        <taxon>Branchiostoma</taxon>
    </lineage>
</organism>
<dbReference type="Pfam" id="PF16489">
    <property type="entry name" value="GAIN"/>
    <property type="match status" value="1"/>
</dbReference>
<sequence>MATTDRCVWFLLYVCLLVKDQGVKGLGGNNNSSECRWKLADHGQYLYRRTSQIHWPDQDWPVVSPETCWGWTCFITSQKFLQDRQWKDLSSLGDGVADNAFTIAHEENGRAQHCRRQWFIQWEVTSDITRLDGMDIYLDVTCRLSFLGAMHTKTNCLTLRTTEKLIAETLETSHDVTITSTAQPQLSHTSHPNGGPECEWTFADDRQHLYRRTSPVRWSNTDWPTSQVTKQKISPTFCGPWTCSVTTQRFLDHGGWKSLTSLGRDVAGDIFGIGYKDTINKGNCTRHWFLKWNYTTAVSRLGPLVFQLGVTCTSVGQHTATDCITFRTEGTHHQPSTTTAKTTTTPSTLRSMSTTRPTSEGSTSPKTTASTATTRGSTLGKSTSRHTTSTTTARFTSASSTLTTYTSTSGQATTSTVPITTTDVPNCGSDGTCQGQSNVSNNTSPWVRELQTSLKQSVSPGEAISMVLNQLHKFTILLSGDIIEIVRMLSMLVETQERQLQNVPEEERKGIATDFTQAMVQCGSIVLKDKYRQAWNDVPSGAKPKLAASLSDSLEKAGLLLAKTVPSETFSISEENVVMDIVPPSTGNATYPDLTKVDNSSKWSEVIDRITLPPVDKQVVVALYNTLGDYYNTRPEKTIVNSRVISATLVNSSSTETELGGNVTITLGHTRQNETVDLSTSSCSFWDQSIANWSTEGCTAKESDDGYTVCECNHLTNFAILVDVIGHEDEFALHVITYIGCIISIFCLLFCIFAFVGSRRVRCPRTIILANLCVCLLVAEVVFLAAVDKTQNKAVCTAIAIALHYLFLTVFAWMCVEGIELYVILVKIFNLKGSRMLYYYLIGYGTPGVVVAISVTVNYLMELDGYGTEKYCWLAVKNYFIFSFVGPMLFVILVNIGFLIMTLKIIHTKRSTRKSNETRSKKIRHWVRVSLSLIFVLGVTWALGVLYIVRETIFFAYVFAIINSLQGLFILIFHCLLNEKVQDEMRRSMKRSVKRESLQSTGSMTTFRRTLGSFSSTSLHTWKTPPATTVTSYPRTLQGTRLDHPIVIPRVQLPKPRY</sequence>
<keyword evidence="19" id="KW-1185">Reference proteome</keyword>
<dbReference type="EMBL" id="OV696689">
    <property type="protein sequence ID" value="CAH1263333.1"/>
    <property type="molecule type" value="Genomic_DNA"/>
</dbReference>
<dbReference type="GO" id="GO:0007189">
    <property type="term" value="P:adenylate cyclase-activating G protein-coupled receptor signaling pathway"/>
    <property type="evidence" value="ECO:0007669"/>
    <property type="project" value="TreeGrafter"/>
</dbReference>
<evidence type="ECO:0000256" key="3">
    <source>
        <dbReference type="ARBA" id="ARBA00022475"/>
    </source>
</evidence>
<evidence type="ECO:0000313" key="18">
    <source>
        <dbReference type="EMBL" id="CAH1263333.1"/>
    </source>
</evidence>
<proteinExistence type="inferred from homology"/>
<feature type="domain" description="GAIN-B" evidence="16">
    <location>
        <begin position="568"/>
        <end position="728"/>
    </location>
</feature>
<feature type="transmembrane region" description="Helical" evidence="14">
    <location>
        <begin position="799"/>
        <end position="825"/>
    </location>
</feature>
<gene>
    <name evidence="18" type="primary">ADGRL2</name>
    <name evidence="18" type="ORF">BLAG_LOCUS18053</name>
</gene>
<evidence type="ECO:0000256" key="5">
    <source>
        <dbReference type="ARBA" id="ARBA00022692"/>
    </source>
</evidence>
<dbReference type="Pfam" id="PF00002">
    <property type="entry name" value="7tm_2"/>
    <property type="match status" value="1"/>
</dbReference>
<evidence type="ECO:0000256" key="10">
    <source>
        <dbReference type="ARBA" id="ARBA00023136"/>
    </source>
</evidence>
<dbReference type="FunFam" id="1.20.1070.10:FF:000054">
    <property type="entry name" value="Adhesion G protein-coupled receptor E3"/>
    <property type="match status" value="1"/>
</dbReference>
<dbReference type="Gene3D" id="2.60.220.50">
    <property type="match status" value="1"/>
</dbReference>
<reference evidence="18" key="1">
    <citation type="submission" date="2022-01" db="EMBL/GenBank/DDBJ databases">
        <authorList>
            <person name="Braso-Vives M."/>
        </authorList>
    </citation>
    <scope>NUCLEOTIDE SEQUENCE</scope>
</reference>
<dbReference type="PROSITE" id="PS50221">
    <property type="entry name" value="GAIN_B"/>
    <property type="match status" value="1"/>
</dbReference>
<dbReference type="OrthoDB" id="1100386at2759"/>
<dbReference type="PRINTS" id="PR00249">
    <property type="entry name" value="GPCRSECRETIN"/>
</dbReference>
<evidence type="ECO:0000256" key="1">
    <source>
        <dbReference type="ARBA" id="ARBA00004651"/>
    </source>
</evidence>
<dbReference type="Proteomes" id="UP000838412">
    <property type="component" value="Chromosome 4"/>
</dbReference>
<evidence type="ECO:0000256" key="13">
    <source>
        <dbReference type="SAM" id="MobiDB-lite"/>
    </source>
</evidence>
<evidence type="ECO:0000256" key="8">
    <source>
        <dbReference type="ARBA" id="ARBA00022837"/>
    </source>
</evidence>
<feature type="transmembrane region" description="Helical" evidence="14">
    <location>
        <begin position="731"/>
        <end position="756"/>
    </location>
</feature>
<feature type="domain" description="G-protein coupled receptors family 2 profile 2" evidence="17">
    <location>
        <begin position="733"/>
        <end position="978"/>
    </location>
</feature>
<evidence type="ECO:0000256" key="15">
    <source>
        <dbReference type="SAM" id="SignalP"/>
    </source>
</evidence>
<dbReference type="CDD" id="cd15440">
    <property type="entry name" value="7tmB2_latrophilin-like_invertebrate"/>
    <property type="match status" value="1"/>
</dbReference>
<feature type="transmembrane region" description="Helical" evidence="14">
    <location>
        <begin position="954"/>
        <end position="977"/>
    </location>
</feature>
<feature type="transmembrane region" description="Helical" evidence="14">
    <location>
        <begin position="880"/>
        <end position="906"/>
    </location>
</feature>
<dbReference type="Gene3D" id="1.25.40.610">
    <property type="match status" value="1"/>
</dbReference>
<evidence type="ECO:0000256" key="11">
    <source>
        <dbReference type="ARBA" id="ARBA00023157"/>
    </source>
</evidence>
<dbReference type="Gene3D" id="1.20.1070.10">
    <property type="entry name" value="Rhodopsin 7-helix transmembrane proteins"/>
    <property type="match status" value="1"/>
</dbReference>
<feature type="region of interest" description="Disordered" evidence="13">
    <location>
        <begin position="330"/>
        <end position="420"/>
    </location>
</feature>
<keyword evidence="3" id="KW-1003">Cell membrane</keyword>